<dbReference type="InParanoid" id="D8RFR7"/>
<evidence type="ECO:0000256" key="2">
    <source>
        <dbReference type="ARBA" id="ARBA00022448"/>
    </source>
</evidence>
<dbReference type="InterPro" id="IPR000425">
    <property type="entry name" value="MIP"/>
</dbReference>
<comment type="similarity">
    <text evidence="6">Belongs to the MIP/aquaporin (TC 1.A.8) family.</text>
</comment>
<evidence type="ECO:0000256" key="6">
    <source>
        <dbReference type="RuleBase" id="RU000477"/>
    </source>
</evidence>
<evidence type="ECO:0000313" key="8">
    <source>
        <dbReference type="EMBL" id="EFJ29167.1"/>
    </source>
</evidence>
<dbReference type="InterPro" id="IPR034294">
    <property type="entry name" value="Aquaporin_transptr"/>
</dbReference>
<evidence type="ECO:0000256" key="3">
    <source>
        <dbReference type="ARBA" id="ARBA00022692"/>
    </source>
</evidence>
<comment type="subcellular location">
    <subcellularLocation>
        <location evidence="1">Membrane</location>
        <topology evidence="1">Multi-pass membrane protein</topology>
    </subcellularLocation>
</comment>
<feature type="non-terminal residue" evidence="8">
    <location>
        <position position="1"/>
    </location>
</feature>
<dbReference type="PANTHER" id="PTHR45724:SF26">
    <property type="entry name" value="AQUAPORIN NIP7-1-RELATED"/>
    <property type="match status" value="1"/>
</dbReference>
<dbReference type="InterPro" id="IPR023271">
    <property type="entry name" value="Aquaporin-like"/>
</dbReference>
<dbReference type="HOGENOM" id="CLU_020019_3_1_1"/>
<name>D8RFR7_SELML</name>
<evidence type="ECO:0000256" key="1">
    <source>
        <dbReference type="ARBA" id="ARBA00004141"/>
    </source>
</evidence>
<reference evidence="8 9" key="1">
    <citation type="journal article" date="2011" name="Science">
        <title>The Selaginella genome identifies genetic changes associated with the evolution of vascular plants.</title>
        <authorList>
            <person name="Banks J.A."/>
            <person name="Nishiyama T."/>
            <person name="Hasebe M."/>
            <person name="Bowman J.L."/>
            <person name="Gribskov M."/>
            <person name="dePamphilis C."/>
            <person name="Albert V.A."/>
            <person name="Aono N."/>
            <person name="Aoyama T."/>
            <person name="Ambrose B.A."/>
            <person name="Ashton N.W."/>
            <person name="Axtell M.J."/>
            <person name="Barker E."/>
            <person name="Barker M.S."/>
            <person name="Bennetzen J.L."/>
            <person name="Bonawitz N.D."/>
            <person name="Chapple C."/>
            <person name="Cheng C."/>
            <person name="Correa L.G."/>
            <person name="Dacre M."/>
            <person name="DeBarry J."/>
            <person name="Dreyer I."/>
            <person name="Elias M."/>
            <person name="Engstrom E.M."/>
            <person name="Estelle M."/>
            <person name="Feng L."/>
            <person name="Finet C."/>
            <person name="Floyd S.K."/>
            <person name="Frommer W.B."/>
            <person name="Fujita T."/>
            <person name="Gramzow L."/>
            <person name="Gutensohn M."/>
            <person name="Harholt J."/>
            <person name="Hattori M."/>
            <person name="Heyl A."/>
            <person name="Hirai T."/>
            <person name="Hiwatashi Y."/>
            <person name="Ishikawa M."/>
            <person name="Iwata M."/>
            <person name="Karol K.G."/>
            <person name="Koehler B."/>
            <person name="Kolukisaoglu U."/>
            <person name="Kubo M."/>
            <person name="Kurata T."/>
            <person name="Lalonde S."/>
            <person name="Li K."/>
            <person name="Li Y."/>
            <person name="Litt A."/>
            <person name="Lyons E."/>
            <person name="Manning G."/>
            <person name="Maruyama T."/>
            <person name="Michael T.P."/>
            <person name="Mikami K."/>
            <person name="Miyazaki S."/>
            <person name="Morinaga S."/>
            <person name="Murata T."/>
            <person name="Mueller-Roeber B."/>
            <person name="Nelson D.R."/>
            <person name="Obara M."/>
            <person name="Oguri Y."/>
            <person name="Olmstead R.G."/>
            <person name="Onodera N."/>
            <person name="Petersen B.L."/>
            <person name="Pils B."/>
            <person name="Prigge M."/>
            <person name="Rensing S.A."/>
            <person name="Riano-Pachon D.M."/>
            <person name="Roberts A.W."/>
            <person name="Sato Y."/>
            <person name="Scheller H.V."/>
            <person name="Schulz B."/>
            <person name="Schulz C."/>
            <person name="Shakirov E.V."/>
            <person name="Shibagaki N."/>
            <person name="Shinohara N."/>
            <person name="Shippen D.E."/>
            <person name="Soerensen I."/>
            <person name="Sotooka R."/>
            <person name="Sugimoto N."/>
            <person name="Sugita M."/>
            <person name="Sumikawa N."/>
            <person name="Tanurdzic M."/>
            <person name="Theissen G."/>
            <person name="Ulvskov P."/>
            <person name="Wakazuki S."/>
            <person name="Weng J.K."/>
            <person name="Willats W.W."/>
            <person name="Wipf D."/>
            <person name="Wolf P.G."/>
            <person name="Yang L."/>
            <person name="Zimmer A.D."/>
            <person name="Zhu Q."/>
            <person name="Mitros T."/>
            <person name="Hellsten U."/>
            <person name="Loque D."/>
            <person name="Otillar R."/>
            <person name="Salamov A."/>
            <person name="Schmutz J."/>
            <person name="Shapiro H."/>
            <person name="Lindquist E."/>
            <person name="Lucas S."/>
            <person name="Rokhsar D."/>
            <person name="Grigoriev I.V."/>
        </authorList>
    </citation>
    <scope>NUCLEOTIDE SEQUENCE [LARGE SCALE GENOMIC DNA]</scope>
</reference>
<keyword evidence="5 7" id="KW-0472">Membrane</keyword>
<dbReference type="GO" id="GO:0016020">
    <property type="term" value="C:membrane"/>
    <property type="evidence" value="ECO:0007669"/>
    <property type="project" value="UniProtKB-SubCell"/>
</dbReference>
<dbReference type="AlphaFoldDB" id="D8RFR7"/>
<dbReference type="Pfam" id="PF00230">
    <property type="entry name" value="MIP"/>
    <property type="match status" value="1"/>
</dbReference>
<dbReference type="OMA" id="AIGIMEY"/>
<feature type="transmembrane region" description="Helical" evidence="7">
    <location>
        <begin position="85"/>
        <end position="105"/>
    </location>
</feature>
<feature type="transmembrane region" description="Helical" evidence="7">
    <location>
        <begin position="34"/>
        <end position="56"/>
    </location>
</feature>
<dbReference type="STRING" id="88036.D8RFR7"/>
<dbReference type="PANTHER" id="PTHR45724">
    <property type="entry name" value="AQUAPORIN NIP2-1"/>
    <property type="match status" value="1"/>
</dbReference>
<feature type="transmembrane region" description="Helical" evidence="7">
    <location>
        <begin position="154"/>
        <end position="174"/>
    </location>
</feature>
<accession>D8RFR7</accession>
<feature type="transmembrane region" description="Helical" evidence="7">
    <location>
        <begin position="7"/>
        <end position="28"/>
    </location>
</feature>
<gene>
    <name evidence="8" type="ORF">SELMODRAFT_92918</name>
</gene>
<dbReference type="PROSITE" id="PS00221">
    <property type="entry name" value="MIP"/>
    <property type="match status" value="1"/>
</dbReference>
<keyword evidence="2 6" id="KW-0813">Transport</keyword>
<keyword evidence="3 6" id="KW-0812">Transmembrane</keyword>
<feature type="transmembrane region" description="Helical" evidence="7">
    <location>
        <begin position="125"/>
        <end position="142"/>
    </location>
</feature>
<proteinExistence type="inferred from homology"/>
<evidence type="ECO:0000256" key="7">
    <source>
        <dbReference type="SAM" id="Phobius"/>
    </source>
</evidence>
<dbReference type="SUPFAM" id="SSF81338">
    <property type="entry name" value="Aquaporin-like"/>
    <property type="match status" value="1"/>
</dbReference>
<dbReference type="Gene3D" id="1.20.1080.10">
    <property type="entry name" value="Glycerol uptake facilitator protein"/>
    <property type="match status" value="1"/>
</dbReference>
<protein>
    <submittedName>
        <fullName evidence="8">Uncharacterized protein</fullName>
    </submittedName>
</protein>
<keyword evidence="4 7" id="KW-1133">Transmembrane helix</keyword>
<dbReference type="InterPro" id="IPR022357">
    <property type="entry name" value="MIP_CS"/>
</dbReference>
<organism evidence="9">
    <name type="scientific">Selaginella moellendorffii</name>
    <name type="common">Spikemoss</name>
    <dbReference type="NCBI Taxonomy" id="88036"/>
    <lineage>
        <taxon>Eukaryota</taxon>
        <taxon>Viridiplantae</taxon>
        <taxon>Streptophyta</taxon>
        <taxon>Embryophyta</taxon>
        <taxon>Tracheophyta</taxon>
        <taxon>Lycopodiopsida</taxon>
        <taxon>Selaginellales</taxon>
        <taxon>Selaginellaceae</taxon>
        <taxon>Selaginella</taxon>
    </lineage>
</organism>
<feature type="transmembrane region" description="Helical" evidence="7">
    <location>
        <begin position="194"/>
        <end position="216"/>
    </location>
</feature>
<dbReference type="PRINTS" id="PR00783">
    <property type="entry name" value="MINTRINSICP"/>
</dbReference>
<evidence type="ECO:0000256" key="4">
    <source>
        <dbReference type="ARBA" id="ARBA00022989"/>
    </source>
</evidence>
<dbReference type="KEGG" id="smo:SELMODRAFT_92918"/>
<dbReference type="EMBL" id="GL377578">
    <property type="protein sequence ID" value="EFJ29167.1"/>
    <property type="molecule type" value="Genomic_DNA"/>
</dbReference>
<evidence type="ECO:0000313" key="9">
    <source>
        <dbReference type="Proteomes" id="UP000001514"/>
    </source>
</evidence>
<keyword evidence="9" id="KW-1185">Reference proteome</keyword>
<evidence type="ECO:0000256" key="5">
    <source>
        <dbReference type="ARBA" id="ARBA00023136"/>
    </source>
</evidence>
<dbReference type="eggNOG" id="KOG0223">
    <property type="taxonomic scope" value="Eukaryota"/>
</dbReference>
<dbReference type="GO" id="GO:0015267">
    <property type="term" value="F:channel activity"/>
    <property type="evidence" value="ECO:0007669"/>
    <property type="project" value="InterPro"/>
</dbReference>
<dbReference type="Proteomes" id="UP000001514">
    <property type="component" value="Unassembled WGS sequence"/>
</dbReference>
<sequence length="226" mass="23295">LIFLIQALAGEALGTFLLVFTIAALTAVNEGTPGGIGLLSFAMAASFCVTVIILTIGHTSGAHINPSITVGFAAAGRFPWSQVPFYMVSQITGSVLAILAAKWVYSFPESDFAVTQPRSGPWQSLVLETAMSFVVMFLACILSNNTSQSGNAAAMAVPAAIGLSVMVAGPISGGSLNPARSLGPAIVSRNFKAIWIYIAGPFLGCVTAGIAHSPVLEGKEDSQNSM</sequence>